<reference evidence="3 4" key="1">
    <citation type="journal article" date="2017" name="Nat. Commun.">
        <title>Genome assembly with in vitro proximity ligation data and whole-genome triplication in lettuce.</title>
        <authorList>
            <person name="Reyes-Chin-Wo S."/>
            <person name="Wang Z."/>
            <person name="Yang X."/>
            <person name="Kozik A."/>
            <person name="Arikit S."/>
            <person name="Song C."/>
            <person name="Xia L."/>
            <person name="Froenicke L."/>
            <person name="Lavelle D.O."/>
            <person name="Truco M.J."/>
            <person name="Xia R."/>
            <person name="Zhu S."/>
            <person name="Xu C."/>
            <person name="Xu H."/>
            <person name="Xu X."/>
            <person name="Cox K."/>
            <person name="Korf I."/>
            <person name="Meyers B.C."/>
            <person name="Michelmore R.W."/>
        </authorList>
    </citation>
    <scope>NUCLEOTIDE SEQUENCE [LARGE SCALE GENOMIC DNA]</scope>
    <source>
        <strain evidence="4">cv. Salinas</strain>
        <tissue evidence="3">Seedlings</tissue>
    </source>
</reference>
<feature type="domain" description="Zinc finger PMZ-type" evidence="2">
    <location>
        <begin position="277"/>
        <end position="304"/>
    </location>
</feature>
<keyword evidence="4" id="KW-1185">Reference proteome</keyword>
<dbReference type="GO" id="GO:0008270">
    <property type="term" value="F:zinc ion binding"/>
    <property type="evidence" value="ECO:0007669"/>
    <property type="project" value="InterPro"/>
</dbReference>
<proteinExistence type="predicted"/>
<dbReference type="AlphaFoldDB" id="A0A9R1UIP5"/>
<dbReference type="EMBL" id="NBSK02000009">
    <property type="protein sequence ID" value="KAJ0187725.1"/>
    <property type="molecule type" value="Genomic_DNA"/>
</dbReference>
<name>A0A9R1UIP5_LACSA</name>
<dbReference type="Proteomes" id="UP000235145">
    <property type="component" value="Unassembled WGS sequence"/>
</dbReference>
<dbReference type="PANTHER" id="PTHR31973">
    <property type="entry name" value="POLYPROTEIN, PUTATIVE-RELATED"/>
    <property type="match status" value="1"/>
</dbReference>
<feature type="region of interest" description="Disordered" evidence="1">
    <location>
        <begin position="348"/>
        <end position="378"/>
    </location>
</feature>
<organism evidence="3 4">
    <name type="scientific">Lactuca sativa</name>
    <name type="common">Garden lettuce</name>
    <dbReference type="NCBI Taxonomy" id="4236"/>
    <lineage>
        <taxon>Eukaryota</taxon>
        <taxon>Viridiplantae</taxon>
        <taxon>Streptophyta</taxon>
        <taxon>Embryophyta</taxon>
        <taxon>Tracheophyta</taxon>
        <taxon>Spermatophyta</taxon>
        <taxon>Magnoliopsida</taxon>
        <taxon>eudicotyledons</taxon>
        <taxon>Gunneridae</taxon>
        <taxon>Pentapetalae</taxon>
        <taxon>asterids</taxon>
        <taxon>campanulids</taxon>
        <taxon>Asterales</taxon>
        <taxon>Asteraceae</taxon>
        <taxon>Cichorioideae</taxon>
        <taxon>Cichorieae</taxon>
        <taxon>Lactucinae</taxon>
        <taxon>Lactuca</taxon>
    </lineage>
</organism>
<comment type="caution">
    <text evidence="3">The sequence shown here is derived from an EMBL/GenBank/DDBJ whole genome shotgun (WGS) entry which is preliminary data.</text>
</comment>
<dbReference type="InterPro" id="IPR018289">
    <property type="entry name" value="MULE_transposase_dom"/>
</dbReference>
<feature type="compositionally biased region" description="Basic residues" evidence="1">
    <location>
        <begin position="353"/>
        <end position="368"/>
    </location>
</feature>
<dbReference type="Pfam" id="PF10551">
    <property type="entry name" value="MULE"/>
    <property type="match status" value="1"/>
</dbReference>
<sequence>MYFTGGLGTEVFTFNIKDESIPGKSYDIYPIAYVIVETENINSWIWFSEHLGDDLDLNSSSNFTFISDRQKGILGAIEKLFPLAEQRFCLSHVFDNVKLKHKGDELREALWCCGKAYSIPKFNRATEKLKLLKNTKVHEWLTKTPKNTGQDPISLVSIILFSLTYFITDFTNSLFGRAITDSLTNNLCEVFNSKLDETRDKPKITCLEFIREYLTKRIVNVHKVLDKCKGSLITTVTTILENNKKKANQMKVLFSGSDKYQVTGLWMEQYVVNLKEMSCTYRKWDITSIPCQHAIVEMNDKMQNGSECGDPKAWVKKCYWLSIWNAMYQHTIDPINGRSIWPRSDCPTTLLPPKHHKHVGRPEKKRKREANEPSQSTSLSRKYLTVTCNKCHNKCHNARTC</sequence>
<gene>
    <name evidence="3" type="ORF">LSAT_V11C900464420</name>
</gene>
<evidence type="ECO:0000313" key="3">
    <source>
        <dbReference type="EMBL" id="KAJ0187725.1"/>
    </source>
</evidence>
<accession>A0A9R1UIP5</accession>
<evidence type="ECO:0000313" key="4">
    <source>
        <dbReference type="Proteomes" id="UP000235145"/>
    </source>
</evidence>
<protein>
    <recommendedName>
        <fullName evidence="2">Zinc finger PMZ-type domain-containing protein</fullName>
    </recommendedName>
</protein>
<evidence type="ECO:0000256" key="1">
    <source>
        <dbReference type="SAM" id="MobiDB-lite"/>
    </source>
</evidence>
<dbReference type="SMART" id="SM00575">
    <property type="entry name" value="ZnF_PMZ"/>
    <property type="match status" value="1"/>
</dbReference>
<dbReference type="PANTHER" id="PTHR31973:SF190">
    <property type="entry name" value="MULE TRANSPOSASE DOMAIN-CONTAINING PROTEIN"/>
    <property type="match status" value="1"/>
</dbReference>
<dbReference type="InterPro" id="IPR006564">
    <property type="entry name" value="Znf_PMZ"/>
</dbReference>
<evidence type="ECO:0000259" key="2">
    <source>
        <dbReference type="SMART" id="SM00575"/>
    </source>
</evidence>